<reference evidence="2 3" key="1">
    <citation type="journal article" date="2017" name="Curr. Biol.">
        <title>Genome architecture and evolution of a unichromosomal asexual nematode.</title>
        <authorList>
            <person name="Fradin H."/>
            <person name="Zegar C."/>
            <person name="Gutwein M."/>
            <person name="Lucas J."/>
            <person name="Kovtun M."/>
            <person name="Corcoran D."/>
            <person name="Baugh L.R."/>
            <person name="Kiontke K."/>
            <person name="Gunsalus K."/>
            <person name="Fitch D.H."/>
            <person name="Piano F."/>
        </authorList>
    </citation>
    <scope>NUCLEOTIDE SEQUENCE [LARGE SCALE GENOMIC DNA]</scope>
    <source>
        <strain evidence="2">PF1309</strain>
    </source>
</reference>
<proteinExistence type="predicted"/>
<sequence length="230" mass="25431">MALFPVPRATLEMYEIISFGPVEVHYIPTEEESRSHRKIVQLASLQKTQSERTSTSFSDGKSESGKSEKNSAGADRNAKLSSVPQPVQKKTSIIGKKPDEKADRKSAKPRFAFQIAYGWEPLLCMSYQGYTRLIAQSNVPLCVSSTANLIIDGQNITIYAPRSVKVKGCYSVSAKLRSMPEKGLCVVYAMNMRRFGESIEVVITDGMTVFCEGRQRITILSSATVTIIYG</sequence>
<dbReference type="Proteomes" id="UP000218231">
    <property type="component" value="Unassembled WGS sequence"/>
</dbReference>
<evidence type="ECO:0000313" key="2">
    <source>
        <dbReference type="EMBL" id="PAV86107.1"/>
    </source>
</evidence>
<feature type="compositionally biased region" description="Basic and acidic residues" evidence="1">
    <location>
        <begin position="96"/>
        <end position="105"/>
    </location>
</feature>
<feature type="compositionally biased region" description="Polar residues" evidence="1">
    <location>
        <begin position="79"/>
        <end position="91"/>
    </location>
</feature>
<evidence type="ECO:0000256" key="1">
    <source>
        <dbReference type="SAM" id="MobiDB-lite"/>
    </source>
</evidence>
<accession>A0A2A2LJ88</accession>
<organism evidence="2 3">
    <name type="scientific">Diploscapter pachys</name>
    <dbReference type="NCBI Taxonomy" id="2018661"/>
    <lineage>
        <taxon>Eukaryota</taxon>
        <taxon>Metazoa</taxon>
        <taxon>Ecdysozoa</taxon>
        <taxon>Nematoda</taxon>
        <taxon>Chromadorea</taxon>
        <taxon>Rhabditida</taxon>
        <taxon>Rhabditina</taxon>
        <taxon>Rhabditomorpha</taxon>
        <taxon>Rhabditoidea</taxon>
        <taxon>Rhabditidae</taxon>
        <taxon>Diploscapter</taxon>
    </lineage>
</organism>
<feature type="compositionally biased region" description="Basic and acidic residues" evidence="1">
    <location>
        <begin position="60"/>
        <end position="69"/>
    </location>
</feature>
<keyword evidence="3" id="KW-1185">Reference proteome</keyword>
<protein>
    <submittedName>
        <fullName evidence="2">Uncharacterized protein</fullName>
    </submittedName>
</protein>
<dbReference type="EMBL" id="LIAE01006700">
    <property type="protein sequence ID" value="PAV86107.1"/>
    <property type="molecule type" value="Genomic_DNA"/>
</dbReference>
<evidence type="ECO:0000313" key="3">
    <source>
        <dbReference type="Proteomes" id="UP000218231"/>
    </source>
</evidence>
<gene>
    <name evidence="2" type="ORF">WR25_24431</name>
</gene>
<name>A0A2A2LJ88_9BILA</name>
<feature type="region of interest" description="Disordered" evidence="1">
    <location>
        <begin position="44"/>
        <end position="105"/>
    </location>
</feature>
<dbReference type="OrthoDB" id="5814469at2759"/>
<comment type="caution">
    <text evidence="2">The sequence shown here is derived from an EMBL/GenBank/DDBJ whole genome shotgun (WGS) entry which is preliminary data.</text>
</comment>
<feature type="compositionally biased region" description="Polar residues" evidence="1">
    <location>
        <begin position="44"/>
        <end position="55"/>
    </location>
</feature>
<dbReference type="AlphaFoldDB" id="A0A2A2LJ88"/>